<dbReference type="EMBL" id="JAVIJP010000053">
    <property type="protein sequence ID" value="KAL3624931.1"/>
    <property type="molecule type" value="Genomic_DNA"/>
</dbReference>
<reference evidence="2" key="1">
    <citation type="journal article" date="2024" name="IScience">
        <title>Strigolactones Initiate the Formation of Haustorium-like Structures in Castilleja.</title>
        <authorList>
            <person name="Buerger M."/>
            <person name="Peterson D."/>
            <person name="Chory J."/>
        </authorList>
    </citation>
    <scope>NUCLEOTIDE SEQUENCE [LARGE SCALE GENOMIC DNA]</scope>
</reference>
<accession>A0ABD3C6G3</accession>
<dbReference type="Proteomes" id="UP001632038">
    <property type="component" value="Unassembled WGS sequence"/>
</dbReference>
<name>A0ABD3C6G3_9LAMI</name>
<proteinExistence type="predicted"/>
<evidence type="ECO:0000313" key="2">
    <source>
        <dbReference type="Proteomes" id="UP001632038"/>
    </source>
</evidence>
<protein>
    <submittedName>
        <fullName evidence="1">Uncharacterized protein</fullName>
    </submittedName>
</protein>
<organism evidence="1 2">
    <name type="scientific">Castilleja foliolosa</name>
    <dbReference type="NCBI Taxonomy" id="1961234"/>
    <lineage>
        <taxon>Eukaryota</taxon>
        <taxon>Viridiplantae</taxon>
        <taxon>Streptophyta</taxon>
        <taxon>Embryophyta</taxon>
        <taxon>Tracheophyta</taxon>
        <taxon>Spermatophyta</taxon>
        <taxon>Magnoliopsida</taxon>
        <taxon>eudicotyledons</taxon>
        <taxon>Gunneridae</taxon>
        <taxon>Pentapetalae</taxon>
        <taxon>asterids</taxon>
        <taxon>lamiids</taxon>
        <taxon>Lamiales</taxon>
        <taxon>Orobanchaceae</taxon>
        <taxon>Pedicularideae</taxon>
        <taxon>Castillejinae</taxon>
        <taxon>Castilleja</taxon>
    </lineage>
</organism>
<sequence>MILARFCHLLLGGIEEDLVHLLEDDNEVIKEGTLHILARAGRTIREILGVSSRSLDLVLERISAEGRLSILFTLWHLSQKMMVLNHSLFFTSFLRCVRDRVLDSKYVCAFLLDVSSSQSDFTEMYCESALDKLVSTKAKRDADSKLSEDAFDPAKSKNLYALCDVVMKRLASNLDELQDSSPPVALPPVLYKPLEKKEENDSLVGEQKTWLADEDILAHFESLELEANGIVHEDLTD</sequence>
<dbReference type="AlphaFoldDB" id="A0ABD3C6G3"/>
<gene>
    <name evidence="1" type="ORF">CASFOL_031599</name>
</gene>
<keyword evidence="2" id="KW-1185">Reference proteome</keyword>
<evidence type="ECO:0000313" key="1">
    <source>
        <dbReference type="EMBL" id="KAL3624931.1"/>
    </source>
</evidence>
<comment type="caution">
    <text evidence="1">The sequence shown here is derived from an EMBL/GenBank/DDBJ whole genome shotgun (WGS) entry which is preliminary data.</text>
</comment>